<reference evidence="1 2" key="1">
    <citation type="submission" date="2022-05" db="EMBL/GenBank/DDBJ databases">
        <title>Treponema leporis L2 test.</title>
        <authorList>
            <person name="Cejkova D."/>
        </authorList>
    </citation>
    <scope>NUCLEOTIDE SEQUENCE [LARGE SCALE GENOMIC DNA]</scope>
    <source>
        <strain evidence="1 2">L2</strain>
    </source>
</reference>
<organism evidence="1 2">
    <name type="scientific">Treponema paraluiscuniculi</name>
    <dbReference type="NCBI Taxonomy" id="53435"/>
    <lineage>
        <taxon>Bacteria</taxon>
        <taxon>Pseudomonadati</taxon>
        <taxon>Spirochaetota</taxon>
        <taxon>Spirochaetia</taxon>
        <taxon>Spirochaetales</taxon>
        <taxon>Treponemataceae</taxon>
        <taxon>Treponema</taxon>
    </lineage>
</organism>
<name>A0ABY9E5U1_9SPIR</name>
<evidence type="ECO:0000313" key="2">
    <source>
        <dbReference type="Proteomes" id="UP001321460"/>
    </source>
</evidence>
<sequence>MRLFEVVSLSWPACSFFLSAFCLCTFCELSGERRDCAERQ</sequence>
<gene>
    <name evidence="1" type="ORF">TPLL2_0420a</name>
</gene>
<proteinExistence type="predicted"/>
<protein>
    <submittedName>
        <fullName evidence="1">Uncharacterized protein</fullName>
    </submittedName>
</protein>
<accession>A0ABY9E5U1</accession>
<dbReference type="Proteomes" id="UP001321460">
    <property type="component" value="Chromosome"/>
</dbReference>
<evidence type="ECO:0000313" key="1">
    <source>
        <dbReference type="EMBL" id="WKC72291.1"/>
    </source>
</evidence>
<keyword evidence="2" id="KW-1185">Reference proteome</keyword>
<dbReference type="EMBL" id="CP097901">
    <property type="protein sequence ID" value="WKC72291.1"/>
    <property type="molecule type" value="Genomic_DNA"/>
</dbReference>